<dbReference type="InterPro" id="IPR032350">
    <property type="entry name" value="Nbr1_FW"/>
</dbReference>
<dbReference type="SUPFAM" id="SSF54277">
    <property type="entry name" value="CAD &amp; PB1 domains"/>
    <property type="match status" value="1"/>
</dbReference>
<dbReference type="SMART" id="SM00291">
    <property type="entry name" value="ZnF_ZZ"/>
    <property type="match status" value="1"/>
</dbReference>
<proteinExistence type="predicted"/>
<evidence type="ECO:0000256" key="5">
    <source>
        <dbReference type="ARBA" id="ARBA00022723"/>
    </source>
</evidence>
<dbReference type="EMBL" id="VZTH01009359">
    <property type="protein sequence ID" value="NXC57817.1"/>
    <property type="molecule type" value="Genomic_DNA"/>
</dbReference>
<evidence type="ECO:0000256" key="7">
    <source>
        <dbReference type="ARBA" id="ARBA00022833"/>
    </source>
</evidence>
<dbReference type="InterPro" id="IPR009060">
    <property type="entry name" value="UBA-like_sf"/>
</dbReference>
<feature type="coiled-coil region" evidence="15">
    <location>
        <begin position="274"/>
        <end position="315"/>
    </location>
</feature>
<feature type="region of interest" description="Disordered" evidence="16">
    <location>
        <begin position="722"/>
        <end position="749"/>
    </location>
</feature>
<dbReference type="SUPFAM" id="SSF46934">
    <property type="entry name" value="UBA-like"/>
    <property type="match status" value="1"/>
</dbReference>
<dbReference type="Pfam" id="PF16158">
    <property type="entry name" value="N_BRCA1_IG"/>
    <property type="match status" value="1"/>
</dbReference>
<dbReference type="SMART" id="SM00666">
    <property type="entry name" value="PB1"/>
    <property type="match status" value="1"/>
</dbReference>
<evidence type="ECO:0000313" key="20">
    <source>
        <dbReference type="EMBL" id="NXC57817.1"/>
    </source>
</evidence>
<dbReference type="InterPro" id="IPR056893">
    <property type="entry name" value="UBA_Nbr1_C"/>
</dbReference>
<dbReference type="Proteomes" id="UP000557196">
    <property type="component" value="Unassembled WGS sequence"/>
</dbReference>
<dbReference type="Pfam" id="PF24932">
    <property type="entry name" value="UBA_NBR1_C"/>
    <property type="match status" value="1"/>
</dbReference>
<reference evidence="20 21" key="1">
    <citation type="submission" date="2019-09" db="EMBL/GenBank/DDBJ databases">
        <title>Bird 10,000 Genomes (B10K) Project - Family phase.</title>
        <authorList>
            <person name="Zhang G."/>
        </authorList>
    </citation>
    <scope>NUCLEOTIDE SEQUENCE [LARGE SCALE GENOMIC DNA]</scope>
    <source>
        <strain evidence="20">B10K-DU-029-36</strain>
        <tissue evidence="20">Muscle</tissue>
    </source>
</reference>
<evidence type="ECO:0000313" key="21">
    <source>
        <dbReference type="Proteomes" id="UP000557196"/>
    </source>
</evidence>
<comment type="caution">
    <text evidence="20">The sequence shown here is derived from an EMBL/GenBank/DDBJ whole genome shotgun (WGS) entry which is preliminary data.</text>
</comment>
<feature type="compositionally biased region" description="Basic and acidic residues" evidence="16">
    <location>
        <begin position="813"/>
        <end position="824"/>
    </location>
</feature>
<evidence type="ECO:0000259" key="17">
    <source>
        <dbReference type="PROSITE" id="PS50030"/>
    </source>
</evidence>
<feature type="region of interest" description="Disordered" evidence="16">
    <location>
        <begin position="647"/>
        <end position="699"/>
    </location>
</feature>
<dbReference type="FunFam" id="3.30.60.90:FF:000007">
    <property type="entry name" value="Next to BRCA1 gene 1 protein"/>
    <property type="match status" value="1"/>
</dbReference>
<evidence type="ECO:0000256" key="12">
    <source>
        <dbReference type="ARBA" id="ARBA00068689"/>
    </source>
</evidence>
<keyword evidence="8" id="KW-0832">Ubl conjugation</keyword>
<name>A0A7K8HRB4_9CORV</name>
<dbReference type="FunFam" id="2.60.40.10:FF:000199">
    <property type="entry name" value="next to BRCA1 gene 1 protein-like"/>
    <property type="match status" value="1"/>
</dbReference>
<dbReference type="SUPFAM" id="SSF57850">
    <property type="entry name" value="RING/U-box"/>
    <property type="match status" value="1"/>
</dbReference>
<dbReference type="PROSITE" id="PS50030">
    <property type="entry name" value="UBA"/>
    <property type="match status" value="1"/>
</dbReference>
<feature type="region of interest" description="Disordered" evidence="16">
    <location>
        <begin position="171"/>
        <end position="194"/>
    </location>
</feature>
<dbReference type="GO" id="GO:0005778">
    <property type="term" value="C:peroxisomal membrane"/>
    <property type="evidence" value="ECO:0007669"/>
    <property type="project" value="UniProtKB-ARBA"/>
</dbReference>
<dbReference type="PANTHER" id="PTHR20930">
    <property type="entry name" value="OVARIAN CARCINOMA ANTIGEN CA125-RELATED"/>
    <property type="match status" value="1"/>
</dbReference>
<feature type="domain" description="ZZ-type" evidence="18">
    <location>
        <begin position="199"/>
        <end position="251"/>
    </location>
</feature>
<dbReference type="InterPro" id="IPR000270">
    <property type="entry name" value="PB1_dom"/>
</dbReference>
<dbReference type="GO" id="GO:0008270">
    <property type="term" value="F:zinc ion binding"/>
    <property type="evidence" value="ECO:0007669"/>
    <property type="project" value="UniProtKB-KW"/>
</dbReference>
<dbReference type="InterPro" id="IPR015940">
    <property type="entry name" value="UBA"/>
</dbReference>
<dbReference type="GO" id="GO:0031410">
    <property type="term" value="C:cytoplasmic vesicle"/>
    <property type="evidence" value="ECO:0007669"/>
    <property type="project" value="UniProtKB-KW"/>
</dbReference>
<evidence type="ECO:0000256" key="15">
    <source>
        <dbReference type="SAM" id="Coils"/>
    </source>
</evidence>
<dbReference type="CDD" id="cd14947">
    <property type="entry name" value="NBR1_like"/>
    <property type="match status" value="1"/>
</dbReference>
<dbReference type="GO" id="GO:0000407">
    <property type="term" value="C:phagophore assembly site"/>
    <property type="evidence" value="ECO:0007669"/>
    <property type="project" value="TreeGrafter"/>
</dbReference>
<evidence type="ECO:0000256" key="3">
    <source>
        <dbReference type="ARBA" id="ARBA00022490"/>
    </source>
</evidence>
<keyword evidence="5" id="KW-0479">Metal-binding</keyword>
<dbReference type="FunFam" id="3.10.20.90:FF:000072">
    <property type="entry name" value="Next to BRCA1 gene 1 protein"/>
    <property type="match status" value="1"/>
</dbReference>
<evidence type="ECO:0000256" key="11">
    <source>
        <dbReference type="ARBA" id="ARBA00037833"/>
    </source>
</evidence>
<organism evidence="20 21">
    <name type="scientific">Aleadryas rufinucha</name>
    <name type="common">rufous-naped whistler</name>
    <dbReference type="NCBI Taxonomy" id="461220"/>
    <lineage>
        <taxon>Eukaryota</taxon>
        <taxon>Metazoa</taxon>
        <taxon>Chordata</taxon>
        <taxon>Craniata</taxon>
        <taxon>Vertebrata</taxon>
        <taxon>Euteleostomi</taxon>
        <taxon>Archelosauria</taxon>
        <taxon>Archosauria</taxon>
        <taxon>Dinosauria</taxon>
        <taxon>Saurischia</taxon>
        <taxon>Theropoda</taxon>
        <taxon>Coelurosauria</taxon>
        <taxon>Aves</taxon>
        <taxon>Neognathae</taxon>
        <taxon>Neoaves</taxon>
        <taxon>Telluraves</taxon>
        <taxon>Australaves</taxon>
        <taxon>Passeriformes</taxon>
        <taxon>Corvoidea</taxon>
        <taxon>Pachycephalidae</taxon>
        <taxon>Aleadryas</taxon>
    </lineage>
</organism>
<dbReference type="Gene3D" id="1.10.8.10">
    <property type="entry name" value="DNA helicase RuvA subunit, C-terminal domain"/>
    <property type="match status" value="1"/>
</dbReference>
<keyword evidence="15" id="KW-0175">Coiled coil</keyword>
<dbReference type="CDD" id="cd14319">
    <property type="entry name" value="UBA_NBR1"/>
    <property type="match status" value="1"/>
</dbReference>
<dbReference type="Gene3D" id="3.10.20.90">
    <property type="entry name" value="Phosphatidylinositol 3-kinase Catalytic Subunit, Chain A, domain 1"/>
    <property type="match status" value="1"/>
</dbReference>
<dbReference type="FunFam" id="1.10.8.10:FF:000033">
    <property type="entry name" value="Next to BRCA1 gene 1 protein"/>
    <property type="match status" value="1"/>
</dbReference>
<dbReference type="CDD" id="cd02340">
    <property type="entry name" value="ZZ_NBR1_like"/>
    <property type="match status" value="1"/>
</dbReference>
<dbReference type="Pfam" id="PF00564">
    <property type="entry name" value="PB1"/>
    <property type="match status" value="1"/>
</dbReference>
<feature type="domain" description="PB1" evidence="19">
    <location>
        <begin position="4"/>
        <end position="95"/>
    </location>
</feature>
<dbReference type="PROSITE" id="PS51745">
    <property type="entry name" value="PB1"/>
    <property type="match status" value="1"/>
</dbReference>
<dbReference type="PANTHER" id="PTHR20930:SF2">
    <property type="entry name" value="NEXT TO BRCA1 GENE 1 PROTEIN"/>
    <property type="match status" value="1"/>
</dbReference>
<feature type="region of interest" description="Disordered" evidence="16">
    <location>
        <begin position="806"/>
        <end position="831"/>
    </location>
</feature>
<dbReference type="InterPro" id="IPR000433">
    <property type="entry name" value="Znf_ZZ"/>
</dbReference>
<dbReference type="GO" id="GO:0005764">
    <property type="term" value="C:lysosome"/>
    <property type="evidence" value="ECO:0007669"/>
    <property type="project" value="UniProtKB-SubCell"/>
</dbReference>
<dbReference type="InterPro" id="IPR043145">
    <property type="entry name" value="Znf_ZZ_sf"/>
</dbReference>
<dbReference type="PROSITE" id="PS01357">
    <property type="entry name" value="ZF_ZZ_1"/>
    <property type="match status" value="1"/>
</dbReference>
<evidence type="ECO:0000259" key="18">
    <source>
        <dbReference type="PROSITE" id="PS50135"/>
    </source>
</evidence>
<dbReference type="GO" id="GO:0016236">
    <property type="term" value="P:macroautophagy"/>
    <property type="evidence" value="ECO:0007669"/>
    <property type="project" value="TreeGrafter"/>
</dbReference>
<dbReference type="GO" id="GO:0031430">
    <property type="term" value="C:M band"/>
    <property type="evidence" value="ECO:0007669"/>
    <property type="project" value="UniProtKB-SubCell"/>
</dbReference>
<keyword evidence="9" id="KW-0458">Lysosome</keyword>
<feature type="region of interest" description="Disordered" evidence="16">
    <location>
        <begin position="474"/>
        <end position="498"/>
    </location>
</feature>
<keyword evidence="21" id="KW-1185">Reference proteome</keyword>
<keyword evidence="3" id="KW-0963">Cytoplasm</keyword>
<dbReference type="AlphaFoldDB" id="A0A7K8HRB4"/>
<keyword evidence="6 14" id="KW-0863">Zinc-finger</keyword>
<dbReference type="GO" id="GO:0005776">
    <property type="term" value="C:autophagosome"/>
    <property type="evidence" value="ECO:0007669"/>
    <property type="project" value="UniProtKB-SubCell"/>
</dbReference>
<evidence type="ECO:0000256" key="1">
    <source>
        <dbReference type="ARBA" id="ARBA00004371"/>
    </source>
</evidence>
<dbReference type="InterPro" id="IPR053793">
    <property type="entry name" value="PB1-like"/>
</dbReference>
<gene>
    <name evidence="20" type="primary">Nbr1</name>
    <name evidence="20" type="ORF">ALERUF_R10543</name>
</gene>
<evidence type="ECO:0000259" key="19">
    <source>
        <dbReference type="PROSITE" id="PS51745"/>
    </source>
</evidence>
<dbReference type="InterPro" id="IPR013783">
    <property type="entry name" value="Ig-like_fold"/>
</dbReference>
<dbReference type="Gene3D" id="2.60.40.10">
    <property type="entry name" value="Immunoglobulins"/>
    <property type="match status" value="1"/>
</dbReference>
<accession>A0A7K8HRB4</accession>
<sequence length="932" mass="103645">MEPRVTLRVTCRGDTRSFVVSDPARTTWADVEAMVKVSFDLDNIQIKYIDEDNDEIAVKQGNQLQMNAYEKNSSQALQLHEKIVTEKLVLLKDEKKPLLHYSILARGLEEELKNDKELTIQQKLNQTRTESTNENPPEWFTSYLETFREQVVKETVERLEQKLYEKLVHRDQPPDFSESSVAAAPPPSESPSGSSSPCDWLISCCNCQARIVGVRYQCSLCPAYNICEECEAGTYAHDPNHVLLKLRRPILCVADNYSLAELSPRLPATLEQVRLQKQMDKRFLKAEKQRLRAEKKQRKAEVRELKKQLKLHRKIHLWNSIHVLETNGSPTLKSESLQPNTFLSPNQPFQAIVPTLSAVFVDENLPDGTHLKPGTKFIKHWRMKNTGNVEWSSDTKLKLMWGNLTLASSEKKDVLVPSLPSGQVGTVSVEFVAPNIEGTYTSHWRLSHRGEQFGPRIWCSIVVDPSPAADYVGSDCKDSDSCQKSRTSRTKQASHSPAGAQLMGEIAEQAEISLPTIPLKIKNLPSEREFYIPSVDLLTAQDLLSFELLDINIVQELERVPHNTPVDMTPCMSPLPRDSPLLEKPGLGQIEEENEGSGFKLVPACLSVDSSVVKVKAEHAVNQEEGEEDMSGTQFVCETVIRSLTLDAAPDHKPPQKPPKILQRDLPLSDESTSPCRGAGNCDEEDDDKDDAQSQCSSASSEDYIIILPECFDTSRPLGDSMYSSALSQPGLEKTGEPETVAENLEGGSQPQIHRVSDALTTSQTLAAAPLTPVTADTLPETQRNLSSLQNPIFQEPNTLASENLSSAPHNQIRREEPSGEDSHGPGSSAFLTKFSEYPRYPQGSSIAGELVKGALSVAASAYKALFAGPPITEQQPAGTEEQTATLLSSLCEMGFCDRQLNLRLLKKHNNNMIEVVTELLQISNRDWYSRC</sequence>
<comment type="subcellular location">
    <subcellularLocation>
        <location evidence="11">Cytoplasm</location>
        <location evidence="11">Myofibril</location>
        <location evidence="11">Sarcomere</location>
        <location evidence="11">M line</location>
    </subcellularLocation>
    <subcellularLocation>
        <location evidence="2">Cytoplasmic vesicle</location>
        <location evidence="2">Autophagosome</location>
    </subcellularLocation>
    <subcellularLocation>
        <location evidence="1">Lysosome</location>
    </subcellularLocation>
</comment>
<feature type="non-terminal residue" evidence="20">
    <location>
        <position position="1"/>
    </location>
</feature>
<evidence type="ECO:0000256" key="2">
    <source>
        <dbReference type="ARBA" id="ARBA00004419"/>
    </source>
</evidence>
<dbReference type="GO" id="GO:0043130">
    <property type="term" value="F:ubiquitin binding"/>
    <property type="evidence" value="ECO:0007669"/>
    <property type="project" value="TreeGrafter"/>
</dbReference>
<evidence type="ECO:0000256" key="9">
    <source>
        <dbReference type="ARBA" id="ARBA00023228"/>
    </source>
</evidence>
<protein>
    <recommendedName>
        <fullName evidence="12">Next to BRCA1 gene 1 protein</fullName>
    </recommendedName>
    <alternativeName>
        <fullName evidence="13">Neighbor of BRCA1 gene 1 protein</fullName>
    </alternativeName>
</protein>
<evidence type="ECO:0000256" key="4">
    <source>
        <dbReference type="ARBA" id="ARBA00022553"/>
    </source>
</evidence>
<evidence type="ECO:0000256" key="13">
    <source>
        <dbReference type="ARBA" id="ARBA00083062"/>
    </source>
</evidence>
<evidence type="ECO:0000256" key="10">
    <source>
        <dbReference type="ARBA" id="ARBA00023329"/>
    </source>
</evidence>
<keyword evidence="7" id="KW-0862">Zinc</keyword>
<keyword evidence="10" id="KW-0968">Cytoplasmic vesicle</keyword>
<evidence type="ECO:0000256" key="8">
    <source>
        <dbReference type="ARBA" id="ARBA00022843"/>
    </source>
</evidence>
<evidence type="ECO:0000256" key="16">
    <source>
        <dbReference type="SAM" id="MobiDB-lite"/>
    </source>
</evidence>
<evidence type="ECO:0000256" key="14">
    <source>
        <dbReference type="PROSITE-ProRule" id="PRU00228"/>
    </source>
</evidence>
<dbReference type="GO" id="GO:0070013">
    <property type="term" value="C:intracellular organelle lumen"/>
    <property type="evidence" value="ECO:0007669"/>
    <property type="project" value="UniProtKB-ARBA"/>
</dbReference>
<dbReference type="PROSITE" id="PS50135">
    <property type="entry name" value="ZF_ZZ_2"/>
    <property type="match status" value="1"/>
</dbReference>
<feature type="domain" description="UBA" evidence="17">
    <location>
        <begin position="879"/>
        <end position="924"/>
    </location>
</feature>
<evidence type="ECO:0000256" key="6">
    <source>
        <dbReference type="ARBA" id="ARBA00022771"/>
    </source>
</evidence>
<dbReference type="Gene3D" id="3.30.60.90">
    <property type="match status" value="1"/>
</dbReference>
<feature type="non-terminal residue" evidence="20">
    <location>
        <position position="932"/>
    </location>
</feature>
<keyword evidence="4" id="KW-0597">Phosphoprotein</keyword>